<gene>
    <name evidence="2" type="ORF">Tco_0652356</name>
</gene>
<name>A0ABQ4WXD4_9ASTR</name>
<evidence type="ECO:0000256" key="1">
    <source>
        <dbReference type="SAM" id="MobiDB-lite"/>
    </source>
</evidence>
<comment type="caution">
    <text evidence="2">The sequence shown here is derived from an EMBL/GenBank/DDBJ whole genome shotgun (WGS) entry which is preliminary data.</text>
</comment>
<evidence type="ECO:0000313" key="3">
    <source>
        <dbReference type="Proteomes" id="UP001151760"/>
    </source>
</evidence>
<reference evidence="2" key="1">
    <citation type="journal article" date="2022" name="Int. J. Mol. Sci.">
        <title>Draft Genome of Tanacetum Coccineum: Genomic Comparison of Closely Related Tanacetum-Family Plants.</title>
        <authorList>
            <person name="Yamashiro T."/>
            <person name="Shiraishi A."/>
            <person name="Nakayama K."/>
            <person name="Satake H."/>
        </authorList>
    </citation>
    <scope>NUCLEOTIDE SEQUENCE</scope>
</reference>
<dbReference type="Proteomes" id="UP001151760">
    <property type="component" value="Unassembled WGS sequence"/>
</dbReference>
<sequence>MSPSNGSFLNYSSNVPYGPSNYQVKIEKLLSDFDSHQENRLSSLVTQIKQQQDKVINKINTLRKVVSNKFGNAPTRDIAKNSMVHANVVSHNHQESGVPPNKRIIKNSSKLFYPKYQAHSSLGEENRNSFSPKRVHFVNTITIVKNEDKPKETGYSESSAIDSDDPNFVVEDVKMVEKE</sequence>
<dbReference type="EMBL" id="BQNB010009015">
    <property type="protein sequence ID" value="GJS57572.1"/>
    <property type="molecule type" value="Genomic_DNA"/>
</dbReference>
<evidence type="ECO:0000313" key="2">
    <source>
        <dbReference type="EMBL" id="GJS57572.1"/>
    </source>
</evidence>
<protein>
    <submittedName>
        <fullName evidence="2">Uncharacterized protein</fullName>
    </submittedName>
</protein>
<proteinExistence type="predicted"/>
<accession>A0ABQ4WXD4</accession>
<organism evidence="2 3">
    <name type="scientific">Tanacetum coccineum</name>
    <dbReference type="NCBI Taxonomy" id="301880"/>
    <lineage>
        <taxon>Eukaryota</taxon>
        <taxon>Viridiplantae</taxon>
        <taxon>Streptophyta</taxon>
        <taxon>Embryophyta</taxon>
        <taxon>Tracheophyta</taxon>
        <taxon>Spermatophyta</taxon>
        <taxon>Magnoliopsida</taxon>
        <taxon>eudicotyledons</taxon>
        <taxon>Gunneridae</taxon>
        <taxon>Pentapetalae</taxon>
        <taxon>asterids</taxon>
        <taxon>campanulids</taxon>
        <taxon>Asterales</taxon>
        <taxon>Asteraceae</taxon>
        <taxon>Asteroideae</taxon>
        <taxon>Anthemideae</taxon>
        <taxon>Anthemidinae</taxon>
        <taxon>Tanacetum</taxon>
    </lineage>
</organism>
<keyword evidence="3" id="KW-1185">Reference proteome</keyword>
<reference evidence="2" key="2">
    <citation type="submission" date="2022-01" db="EMBL/GenBank/DDBJ databases">
        <authorList>
            <person name="Yamashiro T."/>
            <person name="Shiraishi A."/>
            <person name="Satake H."/>
            <person name="Nakayama K."/>
        </authorList>
    </citation>
    <scope>NUCLEOTIDE SEQUENCE</scope>
</reference>
<feature type="region of interest" description="Disordered" evidence="1">
    <location>
        <begin position="148"/>
        <end position="167"/>
    </location>
</feature>